<dbReference type="Proteomes" id="UP001065298">
    <property type="component" value="Chromosome 3"/>
</dbReference>
<evidence type="ECO:0000313" key="2">
    <source>
        <dbReference type="Proteomes" id="UP001065298"/>
    </source>
</evidence>
<evidence type="ECO:0000313" key="1">
    <source>
        <dbReference type="EMBL" id="KAI8674606.1"/>
    </source>
</evidence>
<organism evidence="1 2">
    <name type="scientific">Fusarium keratoplasticum</name>
    <dbReference type="NCBI Taxonomy" id="1328300"/>
    <lineage>
        <taxon>Eukaryota</taxon>
        <taxon>Fungi</taxon>
        <taxon>Dikarya</taxon>
        <taxon>Ascomycota</taxon>
        <taxon>Pezizomycotina</taxon>
        <taxon>Sordariomycetes</taxon>
        <taxon>Hypocreomycetidae</taxon>
        <taxon>Hypocreales</taxon>
        <taxon>Nectriaceae</taxon>
        <taxon>Fusarium</taxon>
        <taxon>Fusarium solani species complex</taxon>
    </lineage>
</organism>
<comment type="caution">
    <text evidence="1">The sequence shown here is derived from an EMBL/GenBank/DDBJ whole genome shotgun (WGS) entry which is preliminary data.</text>
</comment>
<name>A0ACC0R6L0_9HYPO</name>
<reference evidence="1" key="1">
    <citation type="submission" date="2022-06" db="EMBL/GenBank/DDBJ databases">
        <title>Fusarium solani species complex genomes reveal bases of compartmentalisation and animal pathogenesis.</title>
        <authorList>
            <person name="Tsai I.J."/>
        </authorList>
    </citation>
    <scope>NUCLEOTIDE SEQUENCE</scope>
    <source>
        <strain evidence="1">Fu6.1</strain>
    </source>
</reference>
<sequence length="1440" mass="161106">MDPISAGLLPQSDEDKFLSCSHEERWNHLKPVIVELYTGRGGGSERSATLDQVVEFMRTHYSFHAACSEYPPRFRLWGVGKRMVKEDKDAIIGALARRKRPAASMSDATTQHNGQSKALDHKKLKRHLMSMKTCLELTPGLLSSWNLPYAALVASLPKNPDEPSPFGPLGPTPDYLHIKSPEELSPDRETAGPSPKMQLVFEKHKEHCTSLFLQGHLKQLLIDMRREDRRTMVNYFHDFYMNGLILAKNWSPELLNPIPTRAFSLKPRISNTASPWTPSAFLNLSSGPSSPEVSNISCPPTQLCKWSIHVKSTYHVSYGNVRRISFIESLHRSMDSNDFTTTPKADLPLAQDMIAKSLEGSPSPLRMDAWKLAIMAGNVDLLFQLYRNNYDQSPQGIEAIYPFHLAAAFLDGGNECCGMFAALSRILPPPFTFSHNIDDLGHTILDALVVSILRSHTSVHPDDVSYGFHSPNRFPGEEKDICGRWDASSSNVRELFKQGYARIPAKWKHPFCHTAVQAICHSIIAIFASPASPNINTQSGLFVRRCTTCGLELKLGPLHTLVVTAFYLAQSGMPEETLFGALAVMVCLITLGADVSAKANVSVAEILKFPDNGQCRHTTLSPLELMQAVPGDVVEVWSEKCRTGWSCLIQVLALAVAEKRQNPSSPQQRSSMSPPMNGSLGTPVSVFGKSSDVDSCDIEFERRIHKYWLKLPCTGPRIGLLWASIQTELLTYRRLSEGEGWVSENFSMDALKAWLEGHSSEFSTPLVQNQMFKAHTCCGWFNHAPDFLFPNAEEVCADINEECSFEAGKQRKKPFYFVSEEEYRLLYQLCQQTFPNQPLSISNLRELISQSVNVDPQGAYSPRLIKDMPSCSSEAPTAASPQGPDVPLPEIINLHNDLGCLMVDAQGSYRYMGAESGVGFNTAVRSWVFNAVHDKNKDRIPSMIKVVMPKATSRLQLGHQAWEPAKLPSKDVILACSSLYFEEVHSMYWLFSSEDFYLRLENTYSDPESLHSNSWLCSLHSLVALCISGMPASDELSHVQLAHVSLESAKLYASRVTDEADLDSIRALVLLALALQSNGYLNSAYLQIGTAARIAFSLGLHLDKYSSSDSLVSRAYARRLWWTLFLFDHDISLQMGKPCMSGSSDVCHWRPPLPSEQIVSPGSFTPHDYLGCCVSLAQLTTEIRHKLYNGPIQQGQGLNRCHVDDSLKSLNKWLQDLPPHLDRAPPVSPRYRRCVALLHLRYWSTVMLVTRPFLLCRLLRGNELVDTDKREYFDDLAKTCVSGATTSIYILNEMVNQASISSLVLFDFFLALALLQVILVALTLFPAEDHQHDVRRCISILKAIGAHGCPKHLLPETLFELERLGLYSDNDGQSHDSCTEPLQNLDDLPEPTNDDFRTSAQQHFTEDWNLLTNFDFFDVTTDKDFMDQLMEISGSFSHEV</sequence>
<keyword evidence="2" id="KW-1185">Reference proteome</keyword>
<accession>A0ACC0R6L0</accession>
<protein>
    <submittedName>
        <fullName evidence="1">Uncharacterized protein</fullName>
    </submittedName>
</protein>
<proteinExistence type="predicted"/>
<dbReference type="EMBL" id="CM046505">
    <property type="protein sequence ID" value="KAI8674606.1"/>
    <property type="molecule type" value="Genomic_DNA"/>
</dbReference>
<gene>
    <name evidence="1" type="ORF">NCS57_00359100</name>
</gene>